<accession>A0ABY0R0F8</accession>
<evidence type="ECO:0000313" key="2">
    <source>
        <dbReference type="EMBL" id="SDM20496.1"/>
    </source>
</evidence>
<feature type="transmembrane region" description="Helical" evidence="1">
    <location>
        <begin position="12"/>
        <end position="32"/>
    </location>
</feature>
<dbReference type="EMBL" id="FNHD01000017">
    <property type="protein sequence ID" value="SDM20496.1"/>
    <property type="molecule type" value="Genomic_DNA"/>
</dbReference>
<proteinExistence type="predicted"/>
<protein>
    <recommendedName>
        <fullName evidence="4">PH domain-containing protein</fullName>
    </recommendedName>
</protein>
<organism evidence="2 3">
    <name type="scientific">Chryseobacterium taihuense</name>
    <dbReference type="NCBI Taxonomy" id="1141221"/>
    <lineage>
        <taxon>Bacteria</taxon>
        <taxon>Pseudomonadati</taxon>
        <taxon>Bacteroidota</taxon>
        <taxon>Flavobacteriia</taxon>
        <taxon>Flavobacteriales</taxon>
        <taxon>Weeksellaceae</taxon>
        <taxon>Chryseobacterium group</taxon>
        <taxon>Chryseobacterium</taxon>
    </lineage>
</organism>
<keyword evidence="1" id="KW-0472">Membrane</keyword>
<dbReference type="Proteomes" id="UP000199242">
    <property type="component" value="Unassembled WGS sequence"/>
</dbReference>
<reference evidence="2 3" key="1">
    <citation type="submission" date="2016-10" db="EMBL/GenBank/DDBJ databases">
        <authorList>
            <person name="Varghese N."/>
            <person name="Submissions S."/>
        </authorList>
    </citation>
    <scope>NUCLEOTIDE SEQUENCE [LARGE SCALE GENOMIC DNA]</scope>
    <source>
        <strain evidence="2 3">CGMCC 1.10941</strain>
    </source>
</reference>
<dbReference type="RefSeq" id="WP_089745094.1">
    <property type="nucleotide sequence ID" value="NZ_FNHD01000017.1"/>
</dbReference>
<comment type="caution">
    <text evidence="2">The sequence shown here is derived from an EMBL/GenBank/DDBJ whole genome shotgun (WGS) entry which is preliminary data.</text>
</comment>
<evidence type="ECO:0008006" key="4">
    <source>
        <dbReference type="Google" id="ProtNLM"/>
    </source>
</evidence>
<keyword evidence="1" id="KW-1133">Transmembrane helix</keyword>
<dbReference type="InterPro" id="IPR048136">
    <property type="entry name" value="STM3941-like"/>
</dbReference>
<evidence type="ECO:0000256" key="1">
    <source>
        <dbReference type="SAM" id="Phobius"/>
    </source>
</evidence>
<keyword evidence="3" id="KW-1185">Reference proteome</keyword>
<sequence>MTDIIFKKNKPKYLFIILLLSTLITFLLYIGILWISNPNKYIFWLLPNKHSVILFCFLSFFGAFILLYILIKSIFNKNFYVKINKDGLFLGIIQYSNKLIHWKDITGIESVEINGIKHILIYIKNIEYYKKYEKGIQKYFFVSRNEKYKTPFVINVSALSDNFNDIIKSIITSWEKFK</sequence>
<dbReference type="NCBIfam" id="NF041635">
    <property type="entry name" value="STM3941_fam"/>
    <property type="match status" value="1"/>
</dbReference>
<evidence type="ECO:0000313" key="3">
    <source>
        <dbReference type="Proteomes" id="UP000199242"/>
    </source>
</evidence>
<feature type="transmembrane region" description="Helical" evidence="1">
    <location>
        <begin position="52"/>
        <end position="71"/>
    </location>
</feature>
<name>A0ABY0R0F8_9FLAO</name>
<keyword evidence="1" id="KW-0812">Transmembrane</keyword>
<gene>
    <name evidence="2" type="ORF">SAMN05216273_1177</name>
</gene>